<dbReference type="PANTHER" id="PTHR46699">
    <property type="entry name" value="SERINE/THREONINE-PROTEIN KINASE STN8, CHLOROPLASTIC-RELATED"/>
    <property type="match status" value="1"/>
</dbReference>
<reference evidence="2" key="1">
    <citation type="submission" date="2021-01" db="EMBL/GenBank/DDBJ databases">
        <authorList>
            <person name="Corre E."/>
            <person name="Pelletier E."/>
            <person name="Niang G."/>
            <person name="Scheremetjew M."/>
            <person name="Finn R."/>
            <person name="Kale V."/>
            <person name="Holt S."/>
            <person name="Cochrane G."/>
            <person name="Meng A."/>
            <person name="Brown T."/>
            <person name="Cohen L."/>
        </authorList>
    </citation>
    <scope>NUCLEOTIDE SEQUENCE</scope>
    <source>
        <strain evidence="2">CCMP325</strain>
    </source>
</reference>
<accession>A0A7S0DV90</accession>
<sequence>MKEEGQSTLTISSDQWLVWKLEGRNTLEFYLNEQDFPYNLESAILGKEYTNMDAGKRETMIIKGILKPVLAALRDMHRVGIVHRDIKPANLIVTYEGTPPVKLIDLGAAVDLRTGVNFNPETGLLDPKYAPPEQLVVPQEVPRAPPRFVALLLSPALWQLTSPDRFDTYSAGIMLMQMSIPELRTGKALDLFKSQLYNTGEDLTRWKEEFGCQYDLSLLERNGGAGWDLATKLVRPRNFFQRGRFSAREAMGHRYFWPEII</sequence>
<proteinExistence type="predicted"/>
<dbReference type="AlphaFoldDB" id="A0A7S0DV90"/>
<dbReference type="InterPro" id="IPR000719">
    <property type="entry name" value="Prot_kinase_dom"/>
</dbReference>
<dbReference type="PANTHER" id="PTHR46699:SF1">
    <property type="entry name" value="SERINE_THREONINE-PROTEIN KINASE STN8, CHLOROPLASTIC"/>
    <property type="match status" value="1"/>
</dbReference>
<evidence type="ECO:0000259" key="1">
    <source>
        <dbReference type="PROSITE" id="PS50011"/>
    </source>
</evidence>
<dbReference type="GO" id="GO:0005524">
    <property type="term" value="F:ATP binding"/>
    <property type="evidence" value="ECO:0007669"/>
    <property type="project" value="InterPro"/>
</dbReference>
<dbReference type="PROSITE" id="PS50011">
    <property type="entry name" value="PROTEIN_KINASE_DOM"/>
    <property type="match status" value="1"/>
</dbReference>
<dbReference type="Pfam" id="PF00069">
    <property type="entry name" value="Pkinase"/>
    <property type="match status" value="1"/>
</dbReference>
<protein>
    <recommendedName>
        <fullName evidence="1">Protein kinase domain-containing protein</fullName>
    </recommendedName>
</protein>
<feature type="domain" description="Protein kinase" evidence="1">
    <location>
        <begin position="1"/>
        <end position="256"/>
    </location>
</feature>
<dbReference type="PROSITE" id="PS00108">
    <property type="entry name" value="PROTEIN_KINASE_ST"/>
    <property type="match status" value="1"/>
</dbReference>
<dbReference type="Gene3D" id="1.10.510.10">
    <property type="entry name" value="Transferase(Phosphotransferase) domain 1"/>
    <property type="match status" value="1"/>
</dbReference>
<gene>
    <name evidence="2" type="ORF">HPHI1048_LOCUS333</name>
</gene>
<dbReference type="SMART" id="SM00220">
    <property type="entry name" value="S_TKc"/>
    <property type="match status" value="1"/>
</dbReference>
<dbReference type="InterPro" id="IPR008271">
    <property type="entry name" value="Ser/Thr_kinase_AS"/>
</dbReference>
<organism evidence="2">
    <name type="scientific">Hanusia phi</name>
    <dbReference type="NCBI Taxonomy" id="3032"/>
    <lineage>
        <taxon>Eukaryota</taxon>
        <taxon>Cryptophyceae</taxon>
        <taxon>Pyrenomonadales</taxon>
        <taxon>Geminigeraceae</taxon>
        <taxon>Hanusia</taxon>
    </lineage>
</organism>
<evidence type="ECO:0000313" key="2">
    <source>
        <dbReference type="EMBL" id="CAD8465712.1"/>
    </source>
</evidence>
<dbReference type="GO" id="GO:0004672">
    <property type="term" value="F:protein kinase activity"/>
    <property type="evidence" value="ECO:0007669"/>
    <property type="project" value="InterPro"/>
</dbReference>
<dbReference type="SUPFAM" id="SSF56112">
    <property type="entry name" value="Protein kinase-like (PK-like)"/>
    <property type="match status" value="1"/>
</dbReference>
<dbReference type="EMBL" id="HBEO01000452">
    <property type="protein sequence ID" value="CAD8465712.1"/>
    <property type="molecule type" value="Transcribed_RNA"/>
</dbReference>
<name>A0A7S0DV90_9CRYP</name>
<dbReference type="InterPro" id="IPR011009">
    <property type="entry name" value="Kinase-like_dom_sf"/>
</dbReference>